<dbReference type="InterPro" id="IPR036102">
    <property type="entry name" value="OsmC/Ohrsf"/>
</dbReference>
<protein>
    <submittedName>
        <fullName evidence="1">Putative redox protein</fullName>
    </submittedName>
</protein>
<dbReference type="Proteomes" id="UP000243084">
    <property type="component" value="Unassembled WGS sequence"/>
</dbReference>
<dbReference type="Gene3D" id="3.30.300.20">
    <property type="match status" value="1"/>
</dbReference>
<evidence type="ECO:0000313" key="2">
    <source>
        <dbReference type="Proteomes" id="UP000243084"/>
    </source>
</evidence>
<dbReference type="InterPro" id="IPR003718">
    <property type="entry name" value="OsmC/Ohr_fam"/>
</dbReference>
<dbReference type="InterPro" id="IPR015946">
    <property type="entry name" value="KH_dom-like_a/b"/>
</dbReference>
<sequence>MPAIPTVKAVLQETPYLVSFTDDLGHAWSADEPTEVGGGNTAPTPERLILASLGACTAITLKMVAARRQLPLTGVQVELQLNPSGKPESGNDIVRQITVQGDLSDEQREQLLKIANACPMHKLLSGEIRIHTDLGI</sequence>
<dbReference type="SUPFAM" id="SSF82784">
    <property type="entry name" value="OsmC-like"/>
    <property type="match status" value="1"/>
</dbReference>
<name>A0A1I5QXS9_9GAMM</name>
<proteinExistence type="predicted"/>
<keyword evidence="2" id="KW-1185">Reference proteome</keyword>
<dbReference type="EMBL" id="FOXM01000003">
    <property type="protein sequence ID" value="SFP50897.1"/>
    <property type="molecule type" value="Genomic_DNA"/>
</dbReference>
<dbReference type="OrthoDB" id="9789573at2"/>
<reference evidence="2" key="1">
    <citation type="submission" date="2016-10" db="EMBL/GenBank/DDBJ databases">
        <authorList>
            <person name="Varghese N."/>
            <person name="Submissions S."/>
        </authorList>
    </citation>
    <scope>NUCLEOTIDE SEQUENCE [LARGE SCALE GENOMIC DNA]</scope>
    <source>
        <strain evidence="2">JCM 18195</strain>
    </source>
</reference>
<accession>A0A1I5QXS9</accession>
<dbReference type="Pfam" id="PF02566">
    <property type="entry name" value="OsmC"/>
    <property type="match status" value="1"/>
</dbReference>
<gene>
    <name evidence="1" type="ORF">SAMN05216229_10346</name>
</gene>
<dbReference type="PANTHER" id="PTHR39624">
    <property type="entry name" value="PROTEIN INVOLVED IN RIMO-MEDIATED BETA-METHYLTHIOLATION OF RIBOSOMAL PROTEIN S12 YCAO"/>
    <property type="match status" value="1"/>
</dbReference>
<organism evidence="1 2">
    <name type="scientific">Geopseudomonas sagittaria</name>
    <dbReference type="NCBI Taxonomy" id="1135990"/>
    <lineage>
        <taxon>Bacteria</taxon>
        <taxon>Pseudomonadati</taxon>
        <taxon>Pseudomonadota</taxon>
        <taxon>Gammaproteobacteria</taxon>
        <taxon>Pseudomonadales</taxon>
        <taxon>Pseudomonadaceae</taxon>
        <taxon>Geopseudomonas</taxon>
    </lineage>
</organism>
<dbReference type="PANTHER" id="PTHR39624:SF2">
    <property type="entry name" value="OSMC-LIKE PROTEIN"/>
    <property type="match status" value="1"/>
</dbReference>
<dbReference type="AlphaFoldDB" id="A0A1I5QXS9"/>
<dbReference type="RefSeq" id="WP_092428737.1">
    <property type="nucleotide sequence ID" value="NZ_FOXM01000003.1"/>
</dbReference>
<evidence type="ECO:0000313" key="1">
    <source>
        <dbReference type="EMBL" id="SFP50897.1"/>
    </source>
</evidence>